<reference evidence="2 3" key="1">
    <citation type="submission" date="2016-11" db="EMBL/GenBank/DDBJ databases">
        <authorList>
            <person name="Jaros S."/>
            <person name="Januszkiewicz K."/>
            <person name="Wedrychowicz H."/>
        </authorList>
    </citation>
    <scope>NUCLEOTIDE SEQUENCE [LARGE SCALE GENOMIC DNA]</scope>
    <source>
        <strain evidence="2 3">DSM 22153</strain>
    </source>
</reference>
<protein>
    <recommendedName>
        <fullName evidence="4">DUF2937 family protein</fullName>
    </recommendedName>
</protein>
<dbReference type="AlphaFoldDB" id="A0A1M7J157"/>
<evidence type="ECO:0000256" key="1">
    <source>
        <dbReference type="SAM" id="SignalP"/>
    </source>
</evidence>
<sequence>MLRIIMLAVMLVTGGAASQLPEFAQQYRQRLGGTIDALAEVMSDFRTDAERFGLSADEALQRMRGGEDLFIRQRGETLSKTQERLERLRRQQLAMAAAGPFARVVIFAENVDPTLAEATAADFEPAVPVTTEGLASAGFGALAGLGLMRLLKAASRPFRRIRLRRSQTRS</sequence>
<evidence type="ECO:0000313" key="3">
    <source>
        <dbReference type="Proteomes" id="UP000186002"/>
    </source>
</evidence>
<dbReference type="EMBL" id="FRBW01000002">
    <property type="protein sequence ID" value="SHM46632.1"/>
    <property type="molecule type" value="Genomic_DNA"/>
</dbReference>
<proteinExistence type="predicted"/>
<feature type="signal peptide" evidence="1">
    <location>
        <begin position="1"/>
        <end position="18"/>
    </location>
</feature>
<evidence type="ECO:0008006" key="4">
    <source>
        <dbReference type="Google" id="ProtNLM"/>
    </source>
</evidence>
<dbReference type="Pfam" id="PF11157">
    <property type="entry name" value="DUF2937"/>
    <property type="match status" value="1"/>
</dbReference>
<gene>
    <name evidence="2" type="ORF">SAMN05444272_2696</name>
</gene>
<keyword evidence="3" id="KW-1185">Reference proteome</keyword>
<organism evidence="2 3">
    <name type="scientific">Roseibium suaedae</name>
    <dbReference type="NCBI Taxonomy" id="735517"/>
    <lineage>
        <taxon>Bacteria</taxon>
        <taxon>Pseudomonadati</taxon>
        <taxon>Pseudomonadota</taxon>
        <taxon>Alphaproteobacteria</taxon>
        <taxon>Hyphomicrobiales</taxon>
        <taxon>Stappiaceae</taxon>
        <taxon>Roseibium</taxon>
    </lineage>
</organism>
<accession>A0A1M7J157</accession>
<dbReference type="STRING" id="735517.SAMN05444272_2696"/>
<name>A0A1M7J157_9HYPH</name>
<dbReference type="OrthoDB" id="193051at2"/>
<evidence type="ECO:0000313" key="2">
    <source>
        <dbReference type="EMBL" id="SHM46632.1"/>
    </source>
</evidence>
<dbReference type="RefSeq" id="WP_073013666.1">
    <property type="nucleotide sequence ID" value="NZ_FRBW01000002.1"/>
</dbReference>
<keyword evidence="1" id="KW-0732">Signal</keyword>
<dbReference type="InterPro" id="IPR022584">
    <property type="entry name" value="DUF2937"/>
</dbReference>
<feature type="chain" id="PRO_5012184223" description="DUF2937 family protein" evidence="1">
    <location>
        <begin position="19"/>
        <end position="170"/>
    </location>
</feature>
<dbReference type="Proteomes" id="UP000186002">
    <property type="component" value="Unassembled WGS sequence"/>
</dbReference>